<dbReference type="Pfam" id="PF00742">
    <property type="entry name" value="Homoserine_dh"/>
    <property type="match status" value="1"/>
</dbReference>
<dbReference type="PROSITE" id="PS01042">
    <property type="entry name" value="HOMOSER_DHGENASE"/>
    <property type="match status" value="1"/>
</dbReference>
<dbReference type="GO" id="GO:0009088">
    <property type="term" value="P:threonine biosynthetic process"/>
    <property type="evidence" value="ECO:0007669"/>
    <property type="project" value="UniProtKB-UniPathway"/>
</dbReference>
<keyword evidence="9 12" id="KW-0486">Methionine biosynthesis</keyword>
<evidence type="ECO:0000313" key="16">
    <source>
        <dbReference type="EMBL" id="OGF66212.1"/>
    </source>
</evidence>
<keyword evidence="8 12" id="KW-0560">Oxidoreductase</keyword>
<dbReference type="PANTHER" id="PTHR43331:SF1">
    <property type="entry name" value="HOMOSERINE DEHYDROGENASE"/>
    <property type="match status" value="1"/>
</dbReference>
<dbReference type="GO" id="GO:0009086">
    <property type="term" value="P:methionine biosynthetic process"/>
    <property type="evidence" value="ECO:0007669"/>
    <property type="project" value="UniProtKB-KW"/>
</dbReference>
<evidence type="ECO:0000259" key="15">
    <source>
        <dbReference type="Pfam" id="PF03447"/>
    </source>
</evidence>
<dbReference type="InterPro" id="IPR005106">
    <property type="entry name" value="Asp/hSer_DH_NAD-bd"/>
</dbReference>
<evidence type="ECO:0000256" key="7">
    <source>
        <dbReference type="ARBA" id="ARBA00022697"/>
    </source>
</evidence>
<keyword evidence="7 12" id="KW-0791">Threonine biosynthesis</keyword>
<feature type="binding site" evidence="11">
    <location>
        <position position="130"/>
    </location>
    <ligand>
        <name>NADPH</name>
        <dbReference type="ChEBI" id="CHEBI:57783"/>
    </ligand>
</feature>
<evidence type="ECO:0000256" key="12">
    <source>
        <dbReference type="RuleBase" id="RU000579"/>
    </source>
</evidence>
<dbReference type="SUPFAM" id="SSF55347">
    <property type="entry name" value="Glyceraldehyde-3-phosphate dehydrogenase-like, C-terminal domain"/>
    <property type="match status" value="1"/>
</dbReference>
<dbReference type="Gene3D" id="3.40.50.720">
    <property type="entry name" value="NAD(P)-binding Rossmann-like Domain"/>
    <property type="match status" value="1"/>
</dbReference>
<keyword evidence="6 12" id="KW-0028">Amino-acid biosynthesis</keyword>
<comment type="catalytic activity">
    <reaction evidence="12">
        <text>L-homoserine + NADP(+) = L-aspartate 4-semialdehyde + NADPH + H(+)</text>
        <dbReference type="Rhea" id="RHEA:15761"/>
        <dbReference type="ChEBI" id="CHEBI:15378"/>
        <dbReference type="ChEBI" id="CHEBI:57476"/>
        <dbReference type="ChEBI" id="CHEBI:57783"/>
        <dbReference type="ChEBI" id="CHEBI:58349"/>
        <dbReference type="ChEBI" id="CHEBI:537519"/>
        <dbReference type="EC" id="1.1.1.3"/>
    </reaction>
</comment>
<keyword evidence="11 12" id="KW-0521">NADP</keyword>
<evidence type="ECO:0000256" key="9">
    <source>
        <dbReference type="ARBA" id="ARBA00023167"/>
    </source>
</evidence>
<name>A0A1F5VRW4_9BACT</name>
<dbReference type="PANTHER" id="PTHR43331">
    <property type="entry name" value="HOMOSERINE DEHYDROGENASE"/>
    <property type="match status" value="1"/>
</dbReference>
<dbReference type="Gene3D" id="3.30.360.10">
    <property type="entry name" value="Dihydrodipicolinate Reductase, domain 2"/>
    <property type="match status" value="1"/>
</dbReference>
<dbReference type="GO" id="GO:0050661">
    <property type="term" value="F:NADP binding"/>
    <property type="evidence" value="ECO:0007669"/>
    <property type="project" value="InterPro"/>
</dbReference>
<evidence type="ECO:0000256" key="4">
    <source>
        <dbReference type="ARBA" id="ARBA00013213"/>
    </source>
</evidence>
<feature type="non-terminal residue" evidence="16">
    <location>
        <position position="328"/>
    </location>
</feature>
<protein>
    <recommendedName>
        <fullName evidence="5 12">Homoserine dehydrogenase</fullName>
        <ecNumber evidence="4 12">1.1.1.3</ecNumber>
    </recommendedName>
</protein>
<dbReference type="InterPro" id="IPR036291">
    <property type="entry name" value="NAD(P)-bd_dom_sf"/>
</dbReference>
<reference evidence="16 17" key="1">
    <citation type="journal article" date="2016" name="Nat. Commun.">
        <title>Thousands of microbial genomes shed light on interconnected biogeochemical processes in an aquifer system.</title>
        <authorList>
            <person name="Anantharaman K."/>
            <person name="Brown C.T."/>
            <person name="Hug L.A."/>
            <person name="Sharon I."/>
            <person name="Castelle C.J."/>
            <person name="Probst A.J."/>
            <person name="Thomas B.C."/>
            <person name="Singh A."/>
            <person name="Wilkins M.J."/>
            <person name="Karaoz U."/>
            <person name="Brodie E.L."/>
            <person name="Williams K.H."/>
            <person name="Hubbard S.S."/>
            <person name="Banfield J.F."/>
        </authorList>
    </citation>
    <scope>NUCLEOTIDE SEQUENCE [LARGE SCALE GENOMIC DNA]</scope>
</reference>
<feature type="domain" description="Aspartate/homoserine dehydrogenase NAD-binding" evidence="15">
    <location>
        <begin position="14"/>
        <end position="149"/>
    </location>
</feature>
<dbReference type="FunFam" id="3.30.360.10:FF:000005">
    <property type="entry name" value="Homoserine dehydrogenase"/>
    <property type="match status" value="1"/>
</dbReference>
<feature type="active site" description="Proton donor" evidence="10">
    <location>
        <position position="230"/>
    </location>
</feature>
<feature type="binding site" evidence="11">
    <location>
        <position position="215"/>
    </location>
    <ligand>
        <name>L-homoserine</name>
        <dbReference type="ChEBI" id="CHEBI:57476"/>
    </ligand>
</feature>
<organism evidence="16 17">
    <name type="scientific">Candidatus Fischerbacteria bacterium RBG_13_37_8</name>
    <dbReference type="NCBI Taxonomy" id="1817863"/>
    <lineage>
        <taxon>Bacteria</taxon>
        <taxon>Candidatus Fischeribacteriota</taxon>
    </lineage>
</organism>
<dbReference type="InterPro" id="IPR001342">
    <property type="entry name" value="HDH_cat"/>
</dbReference>
<dbReference type="UniPathway" id="UPA00051">
    <property type="reaction ID" value="UER00465"/>
</dbReference>
<evidence type="ECO:0000256" key="2">
    <source>
        <dbReference type="ARBA" id="ARBA00005062"/>
    </source>
</evidence>
<evidence type="ECO:0000256" key="8">
    <source>
        <dbReference type="ARBA" id="ARBA00023002"/>
    </source>
</evidence>
<evidence type="ECO:0000256" key="3">
    <source>
        <dbReference type="ARBA" id="ARBA00006753"/>
    </source>
</evidence>
<dbReference type="STRING" id="1817863.A2Y62_02615"/>
<evidence type="ECO:0000313" key="17">
    <source>
        <dbReference type="Proteomes" id="UP000178943"/>
    </source>
</evidence>
<evidence type="ECO:0000256" key="11">
    <source>
        <dbReference type="PIRSR" id="PIRSR036497-2"/>
    </source>
</evidence>
<dbReference type="SUPFAM" id="SSF51735">
    <property type="entry name" value="NAD(P)-binding Rossmann-fold domains"/>
    <property type="match status" value="1"/>
</dbReference>
<dbReference type="EC" id="1.1.1.3" evidence="4 12"/>
<comment type="similarity">
    <text evidence="3 13">Belongs to the homoserine dehydrogenase family.</text>
</comment>
<dbReference type="UniPathway" id="UPA00050">
    <property type="reaction ID" value="UER00063"/>
</dbReference>
<dbReference type="InterPro" id="IPR019811">
    <property type="entry name" value="HDH_CS"/>
</dbReference>
<dbReference type="GO" id="GO:0004412">
    <property type="term" value="F:homoserine dehydrogenase activity"/>
    <property type="evidence" value="ECO:0007669"/>
    <property type="project" value="UniProtKB-EC"/>
</dbReference>
<dbReference type="EMBL" id="MFGW01000095">
    <property type="protein sequence ID" value="OGF66212.1"/>
    <property type="molecule type" value="Genomic_DNA"/>
</dbReference>
<evidence type="ECO:0000259" key="14">
    <source>
        <dbReference type="Pfam" id="PF00742"/>
    </source>
</evidence>
<dbReference type="InterPro" id="IPR022697">
    <property type="entry name" value="HDH_short"/>
</dbReference>
<evidence type="ECO:0000256" key="1">
    <source>
        <dbReference type="ARBA" id="ARBA00005056"/>
    </source>
</evidence>
<evidence type="ECO:0000256" key="13">
    <source>
        <dbReference type="RuleBase" id="RU004171"/>
    </source>
</evidence>
<dbReference type="Pfam" id="PF03447">
    <property type="entry name" value="NAD_binding_3"/>
    <property type="match status" value="1"/>
</dbReference>
<accession>A0A1F5VRW4</accession>
<feature type="domain" description="Homoserine dehydrogenase catalytic" evidence="14">
    <location>
        <begin position="170"/>
        <end position="324"/>
    </location>
</feature>
<proteinExistence type="inferred from homology"/>
<comment type="pathway">
    <text evidence="1 12">Amino-acid biosynthesis; L-threonine biosynthesis; L-threonine from L-aspartate: step 3/5.</text>
</comment>
<evidence type="ECO:0000256" key="6">
    <source>
        <dbReference type="ARBA" id="ARBA00022605"/>
    </source>
</evidence>
<comment type="caution">
    <text evidence="16">The sequence shown here is derived from an EMBL/GenBank/DDBJ whole genome shotgun (WGS) entry which is preliminary data.</text>
</comment>
<sequence length="328" mass="35927">MDKGLKQWKIGLMGFGNVGKAFVRLYKEMGSYWREKYHIDFIFQFVINSKIGVVQNDGIPVDSLIKAAKKGDLSKLWGWKPDMQGNEALKSTSIDILVEVTPTNIEDGEPALSTIKRALSQGIAVVTGNKGPFLHKHRELFELARKNNTFLGISCTSAASLPTLIFGMFDLAGSRITKIEGILNGVCNFVLTQMEENSLSFEEAVGLAKTKGITEVDPNLDIDGIDTATKILIISNMLLGTAFTTKNISVEGIRGITPEQIRKAKSRKKRLKLIGYAEHSEDKVTAGVKVMEIEQGHAFYEVNGTNKALMYHTQPAGEFIISGGASSP</sequence>
<feature type="binding site" evidence="11">
    <location>
        <begin position="14"/>
        <end position="19"/>
    </location>
    <ligand>
        <name>NADP(+)</name>
        <dbReference type="ChEBI" id="CHEBI:58349"/>
    </ligand>
</feature>
<comment type="pathway">
    <text evidence="2 12">Amino-acid biosynthesis; L-methionine biosynthesis via de novo pathway; L-homoserine from L-aspartate: step 3/3.</text>
</comment>
<dbReference type="AlphaFoldDB" id="A0A1F5VRW4"/>
<evidence type="ECO:0000256" key="10">
    <source>
        <dbReference type="PIRSR" id="PIRSR036497-1"/>
    </source>
</evidence>
<dbReference type="Proteomes" id="UP000178943">
    <property type="component" value="Unassembled WGS sequence"/>
</dbReference>
<gene>
    <name evidence="16" type="ORF">A2Y62_02615</name>
</gene>
<evidence type="ECO:0000256" key="5">
    <source>
        <dbReference type="ARBA" id="ARBA00013376"/>
    </source>
</evidence>
<dbReference type="PIRSF" id="PIRSF036497">
    <property type="entry name" value="HDH_short"/>
    <property type="match status" value="1"/>
</dbReference>